<comment type="caution">
    <text evidence="1">The sequence shown here is derived from an EMBL/GenBank/DDBJ whole genome shotgun (WGS) entry which is preliminary data.</text>
</comment>
<dbReference type="AlphaFoldDB" id="A0A0B1PHQ9"/>
<dbReference type="HOGENOM" id="CLU_018153_6_2_1"/>
<name>A0A0B1PHQ9_UNCNE</name>
<protein>
    <submittedName>
        <fullName evidence="1">Putative eka-like protein</fullName>
    </submittedName>
</protein>
<sequence>MKAISDKRLFLRLPQEFEWCKLSPAGIRELIVKKLIISPSLMGKVKLVHSGFALSPSISETREQILKAGNGPFLSGVKWEPATNWVSVLVPTAPAFIHMEQGKIEVNKTMFSDEIERVCSVRPAHLKLYGRNNPEAPH</sequence>
<dbReference type="Proteomes" id="UP000030854">
    <property type="component" value="Unassembled WGS sequence"/>
</dbReference>
<accession>A0A0B1PHQ9</accession>
<keyword evidence="2" id="KW-1185">Reference proteome</keyword>
<dbReference type="EMBL" id="JNVN01000153">
    <property type="protein sequence ID" value="KHJ36074.1"/>
    <property type="molecule type" value="Genomic_DNA"/>
</dbReference>
<proteinExistence type="predicted"/>
<organism evidence="1 2">
    <name type="scientific">Uncinula necator</name>
    <name type="common">Grape powdery mildew</name>
    <dbReference type="NCBI Taxonomy" id="52586"/>
    <lineage>
        <taxon>Eukaryota</taxon>
        <taxon>Fungi</taxon>
        <taxon>Dikarya</taxon>
        <taxon>Ascomycota</taxon>
        <taxon>Pezizomycotina</taxon>
        <taxon>Leotiomycetes</taxon>
        <taxon>Erysiphales</taxon>
        <taxon>Erysiphaceae</taxon>
        <taxon>Erysiphe</taxon>
    </lineage>
</organism>
<reference evidence="1 2" key="1">
    <citation type="journal article" date="2014" name="BMC Genomics">
        <title>Adaptive genomic structural variation in the grape powdery mildew pathogen, Erysiphe necator.</title>
        <authorList>
            <person name="Jones L."/>
            <person name="Riaz S."/>
            <person name="Morales-Cruz A."/>
            <person name="Amrine K.C."/>
            <person name="McGuire B."/>
            <person name="Gubler W.D."/>
            <person name="Walker M.A."/>
            <person name="Cantu D."/>
        </authorList>
    </citation>
    <scope>NUCLEOTIDE SEQUENCE [LARGE SCALE GENOMIC DNA]</scope>
    <source>
        <strain evidence="2">c</strain>
    </source>
</reference>
<evidence type="ECO:0000313" key="2">
    <source>
        <dbReference type="Proteomes" id="UP000030854"/>
    </source>
</evidence>
<evidence type="ECO:0000313" key="1">
    <source>
        <dbReference type="EMBL" id="KHJ36074.1"/>
    </source>
</evidence>
<gene>
    <name evidence="1" type="ORF">EV44_g3934</name>
</gene>